<keyword evidence="1" id="KW-0808">Transferase</keyword>
<dbReference type="EMBL" id="CM051398">
    <property type="protein sequence ID" value="KAJ4718700.1"/>
    <property type="molecule type" value="Genomic_DNA"/>
</dbReference>
<evidence type="ECO:0000313" key="2">
    <source>
        <dbReference type="Proteomes" id="UP001164539"/>
    </source>
</evidence>
<name>A0ACC1Y5B5_MELAZ</name>
<protein>
    <submittedName>
        <fullName evidence="1">RBR-type E3 ubiquitin transferase</fullName>
    </submittedName>
</protein>
<organism evidence="1 2">
    <name type="scientific">Melia azedarach</name>
    <name type="common">Chinaberry tree</name>
    <dbReference type="NCBI Taxonomy" id="155640"/>
    <lineage>
        <taxon>Eukaryota</taxon>
        <taxon>Viridiplantae</taxon>
        <taxon>Streptophyta</taxon>
        <taxon>Embryophyta</taxon>
        <taxon>Tracheophyta</taxon>
        <taxon>Spermatophyta</taxon>
        <taxon>Magnoliopsida</taxon>
        <taxon>eudicotyledons</taxon>
        <taxon>Gunneridae</taxon>
        <taxon>Pentapetalae</taxon>
        <taxon>rosids</taxon>
        <taxon>malvids</taxon>
        <taxon>Sapindales</taxon>
        <taxon>Meliaceae</taxon>
        <taxon>Melia</taxon>
    </lineage>
</organism>
<keyword evidence="2" id="KW-1185">Reference proteome</keyword>
<reference evidence="1 2" key="1">
    <citation type="journal article" date="2023" name="Science">
        <title>Complex scaffold remodeling in plant triterpene biosynthesis.</title>
        <authorList>
            <person name="De La Pena R."/>
            <person name="Hodgson H."/>
            <person name="Liu J.C."/>
            <person name="Stephenson M.J."/>
            <person name="Martin A.C."/>
            <person name="Owen C."/>
            <person name="Harkess A."/>
            <person name="Leebens-Mack J."/>
            <person name="Jimenez L.E."/>
            <person name="Osbourn A."/>
            <person name="Sattely E.S."/>
        </authorList>
    </citation>
    <scope>NUCLEOTIDE SEQUENCE [LARGE SCALE GENOMIC DNA]</scope>
    <source>
        <strain evidence="2">cv. JPN11</strain>
        <tissue evidence="1">Leaf</tissue>
    </source>
</reference>
<gene>
    <name evidence="1" type="ORF">OWV82_010348</name>
</gene>
<dbReference type="Proteomes" id="UP001164539">
    <property type="component" value="Chromosome 5"/>
</dbReference>
<accession>A0ACC1Y5B5</accession>
<sequence length="324" mass="36878">MAMVQESVADLSVDDFYFSALLDEENEQQQEEEDTFTVSDVKYAEELQFQEALMASTISSQISKNCATPSSPLIIRTLVVVPEPEETEVKGESGESSLSFCEICAERKEYDQMFRIEGCVHSFCSDCISKHVATKIRDNITTVTCPGLNCKSILEFDDCKPVIPKQVLESWEKALCEEMIDVSQRFYCPFKDCSAMLVNDNEGGGVIRESECPFCHRLFCAVCYVPWHPGIGCEEFQRLNADERGREDLMVRELAKEQKWSRCPHCKFYVERTQGCPHMSCSFVMDVDQSGLQAMVVVKDSSSSLNQKQNIWKEYAFIPLTVFY</sequence>
<comment type="caution">
    <text evidence="1">The sequence shown here is derived from an EMBL/GenBank/DDBJ whole genome shotgun (WGS) entry which is preliminary data.</text>
</comment>
<evidence type="ECO:0000313" key="1">
    <source>
        <dbReference type="EMBL" id="KAJ4718700.1"/>
    </source>
</evidence>
<proteinExistence type="predicted"/>